<evidence type="ECO:0000256" key="1">
    <source>
        <dbReference type="SAM" id="MobiDB-lite"/>
    </source>
</evidence>
<keyword evidence="2" id="KW-0472">Membrane</keyword>
<gene>
    <name evidence="3" type="ORF">chiPu_0026886</name>
</gene>
<dbReference type="EMBL" id="BEZZ01089860">
    <property type="protein sequence ID" value="GCC42720.1"/>
    <property type="molecule type" value="Genomic_DNA"/>
</dbReference>
<accession>A0A401TJ92</accession>
<feature type="region of interest" description="Disordered" evidence="1">
    <location>
        <begin position="1"/>
        <end position="32"/>
    </location>
</feature>
<dbReference type="OrthoDB" id="8927755at2759"/>
<comment type="caution">
    <text evidence="3">The sequence shown here is derived from an EMBL/GenBank/DDBJ whole genome shotgun (WGS) entry which is preliminary data.</text>
</comment>
<organism evidence="3 4">
    <name type="scientific">Chiloscyllium punctatum</name>
    <name type="common">Brownbanded bambooshark</name>
    <name type="synonym">Hemiscyllium punctatum</name>
    <dbReference type="NCBI Taxonomy" id="137246"/>
    <lineage>
        <taxon>Eukaryota</taxon>
        <taxon>Metazoa</taxon>
        <taxon>Chordata</taxon>
        <taxon>Craniata</taxon>
        <taxon>Vertebrata</taxon>
        <taxon>Chondrichthyes</taxon>
        <taxon>Elasmobranchii</taxon>
        <taxon>Galeomorphii</taxon>
        <taxon>Galeoidea</taxon>
        <taxon>Orectolobiformes</taxon>
        <taxon>Hemiscylliidae</taxon>
        <taxon>Chiloscyllium</taxon>
    </lineage>
</organism>
<evidence type="ECO:0000313" key="3">
    <source>
        <dbReference type="EMBL" id="GCC42720.1"/>
    </source>
</evidence>
<sequence length="98" mass="11686">MEKKGNVEDPVSEESEESQREDKSEPCHGPENQSFKHRVILCADRVFLCFLVLLFVVLMLEVIYKIWYITKWRAVFNFLRDLASYLTEQPEEEEMIEL</sequence>
<keyword evidence="2" id="KW-0812">Transmembrane</keyword>
<name>A0A401TJ92_CHIPU</name>
<keyword evidence="2" id="KW-1133">Transmembrane helix</keyword>
<keyword evidence="4" id="KW-1185">Reference proteome</keyword>
<reference evidence="3 4" key="1">
    <citation type="journal article" date="2018" name="Nat. Ecol. Evol.">
        <title>Shark genomes provide insights into elasmobranch evolution and the origin of vertebrates.</title>
        <authorList>
            <person name="Hara Y"/>
            <person name="Yamaguchi K"/>
            <person name="Onimaru K"/>
            <person name="Kadota M"/>
            <person name="Koyanagi M"/>
            <person name="Keeley SD"/>
            <person name="Tatsumi K"/>
            <person name="Tanaka K"/>
            <person name="Motone F"/>
            <person name="Kageyama Y"/>
            <person name="Nozu R"/>
            <person name="Adachi N"/>
            <person name="Nishimura O"/>
            <person name="Nakagawa R"/>
            <person name="Tanegashima C"/>
            <person name="Kiyatake I"/>
            <person name="Matsumoto R"/>
            <person name="Murakumo K"/>
            <person name="Nishida K"/>
            <person name="Terakita A"/>
            <person name="Kuratani S"/>
            <person name="Sato K"/>
            <person name="Hyodo S Kuraku.S."/>
        </authorList>
    </citation>
    <scope>NUCLEOTIDE SEQUENCE [LARGE SCALE GENOMIC DNA]</scope>
</reference>
<evidence type="ECO:0000256" key="2">
    <source>
        <dbReference type="SAM" id="Phobius"/>
    </source>
</evidence>
<evidence type="ECO:0000313" key="4">
    <source>
        <dbReference type="Proteomes" id="UP000287033"/>
    </source>
</evidence>
<proteinExistence type="predicted"/>
<dbReference type="AlphaFoldDB" id="A0A401TJ92"/>
<feature type="transmembrane region" description="Helical" evidence="2">
    <location>
        <begin position="46"/>
        <end position="67"/>
    </location>
</feature>
<dbReference type="Proteomes" id="UP000287033">
    <property type="component" value="Unassembled WGS sequence"/>
</dbReference>
<protein>
    <submittedName>
        <fullName evidence="3">Uncharacterized protein</fullName>
    </submittedName>
</protein>
<dbReference type="OMA" id="YKIWYIT"/>
<feature type="compositionally biased region" description="Basic and acidic residues" evidence="1">
    <location>
        <begin position="17"/>
        <end position="28"/>
    </location>
</feature>